<reference evidence="12 13" key="1">
    <citation type="submission" date="2014-06" db="EMBL/GenBank/DDBJ databases">
        <title>Whole Genome Sequences of Three Symbiotic Endozoicomonas Bacteria.</title>
        <authorList>
            <person name="Neave M.J."/>
            <person name="Apprill A."/>
            <person name="Voolstra C.R."/>
        </authorList>
    </citation>
    <scope>NUCLEOTIDE SEQUENCE [LARGE SCALE GENOMIC DNA]</scope>
    <source>
        <strain evidence="12 13">DSM 22380</strain>
    </source>
</reference>
<evidence type="ECO:0000256" key="6">
    <source>
        <dbReference type="ARBA" id="ARBA00022679"/>
    </source>
</evidence>
<dbReference type="RefSeq" id="WP_020582425.1">
    <property type="nucleotide sequence ID" value="NZ_JOJP01000001.1"/>
</dbReference>
<dbReference type="Pfam" id="PF02446">
    <property type="entry name" value="Glyco_hydro_77"/>
    <property type="match status" value="1"/>
</dbReference>
<comment type="caution">
    <text evidence="12">The sequence shown here is derived from an EMBL/GenBank/DDBJ whole genome shotgun (WGS) entry which is preliminary data.</text>
</comment>
<evidence type="ECO:0000256" key="4">
    <source>
        <dbReference type="ARBA" id="ARBA00020295"/>
    </source>
</evidence>
<evidence type="ECO:0000256" key="7">
    <source>
        <dbReference type="ARBA" id="ARBA00023277"/>
    </source>
</evidence>
<dbReference type="AlphaFoldDB" id="A0A081KGE7"/>
<dbReference type="GO" id="GO:0004134">
    <property type="term" value="F:4-alpha-glucanotransferase activity"/>
    <property type="evidence" value="ECO:0007669"/>
    <property type="project" value="UniProtKB-EC"/>
</dbReference>
<dbReference type="InterPro" id="IPR003385">
    <property type="entry name" value="Glyco_hydro_77"/>
</dbReference>
<dbReference type="InterPro" id="IPR017853">
    <property type="entry name" value="GH"/>
</dbReference>
<dbReference type="Proteomes" id="UP000027997">
    <property type="component" value="Unassembled WGS sequence"/>
</dbReference>
<evidence type="ECO:0000256" key="5">
    <source>
        <dbReference type="ARBA" id="ARBA00022676"/>
    </source>
</evidence>
<dbReference type="Pfam" id="PF21226">
    <property type="entry name" value="MalQ_N"/>
    <property type="match status" value="1"/>
</dbReference>
<accession>A0A081KGE7</accession>
<dbReference type="InterPro" id="IPR048458">
    <property type="entry name" value="MalQ_N"/>
</dbReference>
<evidence type="ECO:0000256" key="8">
    <source>
        <dbReference type="ARBA" id="ARBA00031423"/>
    </source>
</evidence>
<keyword evidence="13" id="KW-1185">Reference proteome</keyword>
<dbReference type="SUPFAM" id="SSF51445">
    <property type="entry name" value="(Trans)glycosidases"/>
    <property type="match status" value="1"/>
</dbReference>
<comment type="similarity">
    <text evidence="2 10">Belongs to the disproportionating enzyme family.</text>
</comment>
<dbReference type="STRING" id="305900.GV64_23130"/>
<dbReference type="NCBIfam" id="NF008274">
    <property type="entry name" value="PRK11052.1"/>
    <property type="match status" value="1"/>
</dbReference>
<evidence type="ECO:0000256" key="3">
    <source>
        <dbReference type="ARBA" id="ARBA00012560"/>
    </source>
</evidence>
<comment type="catalytic activity">
    <reaction evidence="1 10">
        <text>Transfers a segment of a (1-&gt;4)-alpha-D-glucan to a new position in an acceptor, which may be glucose or a (1-&gt;4)-alpha-D-glucan.</text>
        <dbReference type="EC" id="2.4.1.25"/>
    </reaction>
</comment>
<dbReference type="PANTHER" id="PTHR32438">
    <property type="entry name" value="4-ALPHA-GLUCANOTRANSFERASE DPE1, CHLOROPLASTIC/AMYLOPLASTIC"/>
    <property type="match status" value="1"/>
</dbReference>
<protein>
    <recommendedName>
        <fullName evidence="4 10">4-alpha-glucanotransferase</fullName>
        <ecNumber evidence="3 10">2.4.1.25</ecNumber>
    </recommendedName>
    <alternativeName>
        <fullName evidence="8 10">Amylomaltase</fullName>
    </alternativeName>
    <alternativeName>
        <fullName evidence="9 10">Disproportionating enzyme</fullName>
    </alternativeName>
</protein>
<dbReference type="GO" id="GO:0005975">
    <property type="term" value="P:carbohydrate metabolic process"/>
    <property type="evidence" value="ECO:0007669"/>
    <property type="project" value="InterPro"/>
</dbReference>
<name>A0A081KGE7_9GAMM</name>
<evidence type="ECO:0000313" key="13">
    <source>
        <dbReference type="Proteomes" id="UP000027997"/>
    </source>
</evidence>
<gene>
    <name evidence="12" type="ORF">GV64_23130</name>
</gene>
<dbReference type="EMBL" id="JOJP01000001">
    <property type="protein sequence ID" value="KEI73223.1"/>
    <property type="molecule type" value="Genomic_DNA"/>
</dbReference>
<organism evidence="12 13">
    <name type="scientific">Endozoicomonas elysicola</name>
    <dbReference type="NCBI Taxonomy" id="305900"/>
    <lineage>
        <taxon>Bacteria</taxon>
        <taxon>Pseudomonadati</taxon>
        <taxon>Pseudomonadota</taxon>
        <taxon>Gammaproteobacteria</taxon>
        <taxon>Oceanospirillales</taxon>
        <taxon>Endozoicomonadaceae</taxon>
        <taxon>Endozoicomonas</taxon>
    </lineage>
</organism>
<keyword evidence="7 10" id="KW-0119">Carbohydrate metabolism</keyword>
<evidence type="ECO:0000259" key="11">
    <source>
        <dbReference type="Pfam" id="PF21226"/>
    </source>
</evidence>
<dbReference type="PANTHER" id="PTHR32438:SF5">
    <property type="entry name" value="4-ALPHA-GLUCANOTRANSFERASE DPE1, CHLOROPLASTIC_AMYLOPLASTIC"/>
    <property type="match status" value="1"/>
</dbReference>
<proteinExistence type="inferred from homology"/>
<dbReference type="EC" id="2.4.1.25" evidence="3 10"/>
<dbReference type="eggNOG" id="COG1640">
    <property type="taxonomic scope" value="Bacteria"/>
</dbReference>
<evidence type="ECO:0000256" key="2">
    <source>
        <dbReference type="ARBA" id="ARBA00005684"/>
    </source>
</evidence>
<evidence type="ECO:0000256" key="9">
    <source>
        <dbReference type="ARBA" id="ARBA00031501"/>
    </source>
</evidence>
<evidence type="ECO:0000256" key="1">
    <source>
        <dbReference type="ARBA" id="ARBA00000439"/>
    </source>
</evidence>
<keyword evidence="5 10" id="KW-0328">Glycosyltransferase</keyword>
<dbReference type="Gene3D" id="3.20.20.80">
    <property type="entry name" value="Glycosidases"/>
    <property type="match status" value="1"/>
</dbReference>
<sequence length="742" mass="84077">MQRIERLAACYGLSGEYNDWAGNPVKVPVEKMIPMLEAMGLQLDSDQLIDQQIEDVEKQRWQSVLPGVSVLHKGSPFELELHLPASKLKDTIKLNLTLENGKQRLLELSGKEGQYKEVARNKHGRTTIVRINALLPDDLPEGYHQLQLQAVKKKKGDKKPEGGETCALIIAPETCYEPEALAKGQKIWGSAIQLYTLRSARNWGMGDFTDLKETVTALAAKGAHIVGLNPIHALYPAGPQHCSPYSPSSRSFLNPLYIDVEAVAEFEFSDDARRLMDDQTFQIKLSEARSATHVNYPAVAELKMAVLEKLYDTFVSRELKAKTQRGKQFKAFCKTRGESLDRQALYDALFEHHLKQDADAWGWRHWPEALQNPESSETKAFAKEHKERVRFYTWLQWVADGQLEDAQQAAEQSGMMVGLYRDLAVGVDSGGADVWSDRELYCLDASVGAPPDGVAPQGQNWGLPPFNPQALKASAYQPFIEMVRANMDHCGALRIDHVMGLLRLWWCPNGKTADFGCYVRYPLQDLLGIIKLESQRHQSLVFGEDLGTVPEEISESLPPAKFYSNTVGIFEKLEEDRFTAPVDYPGRTLACMSNHDIPTLNAWWNCLDLDLWRELGTYDEERCEREKNERHVAKVALLNTLADIGELPPGMDPERMETMAFSRELMERLHYYLVRSNALITVIQLEDCMMLDTPVNVPGTCEEYPNWRRRLISDVSELVEREEIEQFLKNVNIIRGAERVEV</sequence>
<evidence type="ECO:0000256" key="10">
    <source>
        <dbReference type="RuleBase" id="RU361207"/>
    </source>
</evidence>
<dbReference type="NCBIfam" id="TIGR00217">
    <property type="entry name" value="malQ"/>
    <property type="match status" value="1"/>
</dbReference>
<keyword evidence="6 10" id="KW-0808">Transferase</keyword>
<feature type="domain" description="MalQ N-terminal beta-sandwich" evidence="11">
    <location>
        <begin position="65"/>
        <end position="172"/>
    </location>
</feature>
<evidence type="ECO:0000313" key="12">
    <source>
        <dbReference type="EMBL" id="KEI73223.1"/>
    </source>
</evidence>